<dbReference type="RefSeq" id="WP_145859782.1">
    <property type="nucleotide sequence ID" value="NZ_RPFW01000007.1"/>
</dbReference>
<evidence type="ECO:0000256" key="4">
    <source>
        <dbReference type="ARBA" id="ARBA00022840"/>
    </source>
</evidence>
<dbReference type="OrthoDB" id="9804819at2"/>
<dbReference type="SUPFAM" id="SSF52540">
    <property type="entry name" value="P-loop containing nucleoside triphosphate hydrolases"/>
    <property type="match status" value="1"/>
</dbReference>
<dbReference type="PANTHER" id="PTHR42711:SF17">
    <property type="entry name" value="ABC TRANSPORTER ATP-BINDING PROTEIN"/>
    <property type="match status" value="1"/>
</dbReference>
<keyword evidence="2" id="KW-0813">Transport</keyword>
<protein>
    <submittedName>
        <fullName evidence="7">ABC transporter ATP-binding protein</fullName>
    </submittedName>
</protein>
<keyword evidence="3" id="KW-0547">Nucleotide-binding</keyword>
<dbReference type="GO" id="GO:0005524">
    <property type="term" value="F:ATP binding"/>
    <property type="evidence" value="ECO:0007669"/>
    <property type="project" value="UniProtKB-KW"/>
</dbReference>
<dbReference type="GO" id="GO:0016887">
    <property type="term" value="F:ATP hydrolysis activity"/>
    <property type="evidence" value="ECO:0007669"/>
    <property type="project" value="InterPro"/>
</dbReference>
<dbReference type="GO" id="GO:0046677">
    <property type="term" value="P:response to antibiotic"/>
    <property type="evidence" value="ECO:0007669"/>
    <property type="project" value="UniProtKB-KW"/>
</dbReference>
<gene>
    <name evidence="7" type="ORF">EAS64_34160</name>
</gene>
<accession>A0A6P2BSD0</accession>
<dbReference type="Gene3D" id="3.40.50.300">
    <property type="entry name" value="P-loop containing nucleotide triphosphate hydrolases"/>
    <property type="match status" value="1"/>
</dbReference>
<dbReference type="InterPro" id="IPR050763">
    <property type="entry name" value="ABC_transporter_ATP-binding"/>
</dbReference>
<proteinExistence type="predicted"/>
<dbReference type="AlphaFoldDB" id="A0A6P2BSD0"/>
<dbReference type="InterPro" id="IPR027417">
    <property type="entry name" value="P-loop_NTPase"/>
</dbReference>
<dbReference type="InterPro" id="IPR003439">
    <property type="entry name" value="ABC_transporter-like_ATP-bd"/>
</dbReference>
<name>A0A6P2BSD0_9ACTN</name>
<dbReference type="Proteomes" id="UP000460272">
    <property type="component" value="Unassembled WGS sequence"/>
</dbReference>
<organism evidence="7 8">
    <name type="scientific">Trebonia kvetii</name>
    <dbReference type="NCBI Taxonomy" id="2480626"/>
    <lineage>
        <taxon>Bacteria</taxon>
        <taxon>Bacillati</taxon>
        <taxon>Actinomycetota</taxon>
        <taxon>Actinomycetes</taxon>
        <taxon>Streptosporangiales</taxon>
        <taxon>Treboniaceae</taxon>
        <taxon>Trebonia</taxon>
    </lineage>
</organism>
<dbReference type="InterPro" id="IPR003593">
    <property type="entry name" value="AAA+_ATPase"/>
</dbReference>
<evidence type="ECO:0000256" key="1">
    <source>
        <dbReference type="ARBA" id="ARBA00004202"/>
    </source>
</evidence>
<comment type="subcellular location">
    <subcellularLocation>
        <location evidence="1">Cell membrane</location>
        <topology evidence="1">Peripheral membrane protein</topology>
    </subcellularLocation>
</comment>
<dbReference type="SMART" id="SM00382">
    <property type="entry name" value="AAA"/>
    <property type="match status" value="1"/>
</dbReference>
<keyword evidence="8" id="KW-1185">Reference proteome</keyword>
<feature type="domain" description="ABC transporter" evidence="6">
    <location>
        <begin position="10"/>
        <end position="233"/>
    </location>
</feature>
<keyword evidence="4 7" id="KW-0067">ATP-binding</keyword>
<dbReference type="Pfam" id="PF00005">
    <property type="entry name" value="ABC_tran"/>
    <property type="match status" value="1"/>
</dbReference>
<dbReference type="PROSITE" id="PS50893">
    <property type="entry name" value="ABC_TRANSPORTER_2"/>
    <property type="match status" value="1"/>
</dbReference>
<evidence type="ECO:0000256" key="3">
    <source>
        <dbReference type="ARBA" id="ARBA00022741"/>
    </source>
</evidence>
<dbReference type="CDD" id="cd03230">
    <property type="entry name" value="ABC_DR_subfamily_A"/>
    <property type="match status" value="1"/>
</dbReference>
<reference evidence="7 8" key="1">
    <citation type="submission" date="2018-11" db="EMBL/GenBank/DDBJ databases">
        <title>Trebonia kvetii gen.nov., sp.nov., a novel acidophilic actinobacterium, and proposal of the new actinobacterial family Treboniaceae fam. nov.</title>
        <authorList>
            <person name="Rapoport D."/>
            <person name="Sagova-Mareckova M."/>
            <person name="Sedlacek I."/>
            <person name="Provaznik J."/>
            <person name="Kralova S."/>
            <person name="Pavlinic D."/>
            <person name="Benes V."/>
            <person name="Kopecky J."/>
        </authorList>
    </citation>
    <scope>NUCLEOTIDE SEQUENCE [LARGE SCALE GENOMIC DNA]</scope>
    <source>
        <strain evidence="7 8">15Tr583</strain>
    </source>
</reference>
<evidence type="ECO:0000256" key="5">
    <source>
        <dbReference type="ARBA" id="ARBA00023251"/>
    </source>
</evidence>
<evidence type="ECO:0000259" key="6">
    <source>
        <dbReference type="PROSITE" id="PS50893"/>
    </source>
</evidence>
<keyword evidence="5" id="KW-0046">Antibiotic resistance</keyword>
<sequence>MSHSGTGPVVSFDNVSKHYGALKAVDGLSLELRRGETVALLGPNGAGKSTSLDMLLALRKPTAGTIKMFGSDPYHAVKSGSVGAMLQSGGLMPEVTVGELVNLVAGLHPRPVPIATTLRRAGIADIADQRVDRLSGGQTQRVRFALAIAGECDLIVLDEPTTAMDVETRQRFWASMREEVAEGKTLLFATHYLEEADQAADRILVINRGRLLADGTPEDIKKRAGAKRMSFRLAGADQAVLLGLPGVVSLETRHDLVQIQTEDSDGTLYGLLDAGYRPNEIEVGSLGLEQAFLAITAEDDRANGHEPAAAR</sequence>
<evidence type="ECO:0000313" key="8">
    <source>
        <dbReference type="Proteomes" id="UP000460272"/>
    </source>
</evidence>
<evidence type="ECO:0000313" key="7">
    <source>
        <dbReference type="EMBL" id="TVZ01321.1"/>
    </source>
</evidence>
<evidence type="ECO:0000256" key="2">
    <source>
        <dbReference type="ARBA" id="ARBA00022448"/>
    </source>
</evidence>
<comment type="caution">
    <text evidence="7">The sequence shown here is derived from an EMBL/GenBank/DDBJ whole genome shotgun (WGS) entry which is preliminary data.</text>
</comment>
<dbReference type="GO" id="GO:0005886">
    <property type="term" value="C:plasma membrane"/>
    <property type="evidence" value="ECO:0007669"/>
    <property type="project" value="UniProtKB-SubCell"/>
</dbReference>
<dbReference type="EMBL" id="RPFW01000007">
    <property type="protein sequence ID" value="TVZ01321.1"/>
    <property type="molecule type" value="Genomic_DNA"/>
</dbReference>
<dbReference type="PANTHER" id="PTHR42711">
    <property type="entry name" value="ABC TRANSPORTER ATP-BINDING PROTEIN"/>
    <property type="match status" value="1"/>
</dbReference>